<accession>A0ABM1F5Q1</accession>
<dbReference type="CDD" id="cd00349">
    <property type="entry name" value="Ribosomal_L11"/>
    <property type="match status" value="1"/>
</dbReference>
<dbReference type="InterPro" id="IPR000911">
    <property type="entry name" value="Ribosomal_uL11"/>
</dbReference>
<gene>
    <name evidence="11" type="primary">LOC106819688</name>
</gene>
<dbReference type="GeneID" id="106819688"/>
<evidence type="ECO:0000256" key="6">
    <source>
        <dbReference type="ARBA" id="ARBA00041455"/>
    </source>
</evidence>
<feature type="non-terminal residue" evidence="11">
    <location>
        <position position="1"/>
    </location>
</feature>
<evidence type="ECO:0000259" key="9">
    <source>
        <dbReference type="Pfam" id="PF03946"/>
    </source>
</evidence>
<feature type="domain" description="Large ribosomal subunit protein uL11 N-terminal" evidence="9">
    <location>
        <begin position="1"/>
        <end position="37"/>
    </location>
</feature>
<dbReference type="Gene3D" id="3.30.1550.10">
    <property type="entry name" value="Ribosomal protein L11/L12, N-terminal domain"/>
    <property type="match status" value="1"/>
</dbReference>
<evidence type="ECO:0000259" key="8">
    <source>
        <dbReference type="Pfam" id="PF00298"/>
    </source>
</evidence>
<dbReference type="RefSeq" id="XP_014679772.1">
    <property type="nucleotide sequence ID" value="XM_014824286.1"/>
</dbReference>
<protein>
    <recommendedName>
        <fullName evidence="5">Large ribosomal subunit protein uL11m</fullName>
    </recommendedName>
    <alternativeName>
        <fullName evidence="6">39S ribosomal protein L11, mitochondrial</fullName>
    </alternativeName>
</protein>
<evidence type="ECO:0000313" key="11">
    <source>
        <dbReference type="RefSeq" id="XP_014679772.1"/>
    </source>
</evidence>
<evidence type="ECO:0000256" key="5">
    <source>
        <dbReference type="ARBA" id="ARBA00040104"/>
    </source>
</evidence>
<comment type="subunit">
    <text evidence="4">Component of the mitochondrial ribosome large subunit (39S) which comprises a 16S rRNA and about 50 distinct proteins.</text>
</comment>
<evidence type="ECO:0000256" key="4">
    <source>
        <dbReference type="ARBA" id="ARBA00038782"/>
    </source>
</evidence>
<evidence type="ECO:0000256" key="1">
    <source>
        <dbReference type="ARBA" id="ARBA00010537"/>
    </source>
</evidence>
<feature type="domain" description="Large ribosomal subunit protein uL11 C-terminal" evidence="8">
    <location>
        <begin position="43"/>
        <end position="112"/>
    </location>
</feature>
<dbReference type="SMART" id="SM00649">
    <property type="entry name" value="RL11"/>
    <property type="match status" value="1"/>
</dbReference>
<dbReference type="Pfam" id="PF00298">
    <property type="entry name" value="Ribosomal_L11"/>
    <property type="match status" value="1"/>
</dbReference>
<dbReference type="InterPro" id="IPR036796">
    <property type="entry name" value="Ribosomal_uL11_N_sf"/>
</dbReference>
<proteinExistence type="inferred from homology"/>
<evidence type="ECO:0000313" key="10">
    <source>
        <dbReference type="Proteomes" id="UP000695022"/>
    </source>
</evidence>
<sequence>RGIAIAQFCKDFNERTKDIKEGVPLPCSIVVKGDRSYDLEIGTPPTTYFLKCAAGIPKGAMFPAKEIAGKVTLKHVYEIAKIKAADYYLQIYSLEAVCRQVIGTAHSMGIRVVPRLDADEYGAFLERRREVVAEQQQELAEKRQAKMLRTG</sequence>
<dbReference type="Pfam" id="PF03946">
    <property type="entry name" value="Ribosomal_L11_N"/>
    <property type="match status" value="1"/>
</dbReference>
<comment type="similarity">
    <text evidence="1 7">Belongs to the universal ribosomal protein uL11 family.</text>
</comment>
<dbReference type="Gene3D" id="1.10.10.250">
    <property type="entry name" value="Ribosomal protein L11, C-terminal domain"/>
    <property type="match status" value="1"/>
</dbReference>
<organism evidence="10 11">
    <name type="scientific">Priapulus caudatus</name>
    <name type="common">Priapulid worm</name>
    <dbReference type="NCBI Taxonomy" id="37621"/>
    <lineage>
        <taxon>Eukaryota</taxon>
        <taxon>Metazoa</taxon>
        <taxon>Ecdysozoa</taxon>
        <taxon>Scalidophora</taxon>
        <taxon>Priapulida</taxon>
        <taxon>Priapulimorpha</taxon>
        <taxon>Priapulimorphida</taxon>
        <taxon>Priapulidae</taxon>
        <taxon>Priapulus</taxon>
    </lineage>
</organism>
<reference evidence="11" key="1">
    <citation type="submission" date="2025-08" db="UniProtKB">
        <authorList>
            <consortium name="RefSeq"/>
        </authorList>
    </citation>
    <scope>IDENTIFICATION</scope>
</reference>
<evidence type="ECO:0000256" key="2">
    <source>
        <dbReference type="ARBA" id="ARBA00022980"/>
    </source>
</evidence>
<dbReference type="InterPro" id="IPR036769">
    <property type="entry name" value="Ribosomal_uL11_C_sf"/>
</dbReference>
<dbReference type="PANTHER" id="PTHR11661:SF1">
    <property type="entry name" value="LARGE RIBOSOMAL SUBUNIT PROTEIN UL11M"/>
    <property type="match status" value="1"/>
</dbReference>
<keyword evidence="10" id="KW-1185">Reference proteome</keyword>
<dbReference type="InterPro" id="IPR020784">
    <property type="entry name" value="Ribosomal_uL11_N"/>
</dbReference>
<dbReference type="SUPFAM" id="SSF46906">
    <property type="entry name" value="Ribosomal protein L11, C-terminal domain"/>
    <property type="match status" value="1"/>
</dbReference>
<evidence type="ECO:0000256" key="7">
    <source>
        <dbReference type="RuleBase" id="RU003978"/>
    </source>
</evidence>
<dbReference type="HAMAP" id="MF_00736">
    <property type="entry name" value="Ribosomal_uL11"/>
    <property type="match status" value="1"/>
</dbReference>
<dbReference type="SUPFAM" id="SSF54747">
    <property type="entry name" value="Ribosomal L11/L12e N-terminal domain"/>
    <property type="match status" value="1"/>
</dbReference>
<evidence type="ECO:0000256" key="3">
    <source>
        <dbReference type="ARBA" id="ARBA00023274"/>
    </source>
</evidence>
<keyword evidence="2 7" id="KW-0689">Ribosomal protein</keyword>
<keyword evidence="3 7" id="KW-0687">Ribonucleoprotein</keyword>
<dbReference type="Proteomes" id="UP000695022">
    <property type="component" value="Unplaced"/>
</dbReference>
<dbReference type="InterPro" id="IPR020783">
    <property type="entry name" value="Ribosomal_uL11_C"/>
</dbReference>
<name>A0ABM1F5Q1_PRICU</name>
<dbReference type="PANTHER" id="PTHR11661">
    <property type="entry name" value="60S RIBOSOMAL PROTEIN L12"/>
    <property type="match status" value="1"/>
</dbReference>